<dbReference type="Proteomes" id="UP001215598">
    <property type="component" value="Unassembled WGS sequence"/>
</dbReference>
<keyword evidence="3" id="KW-1185">Reference proteome</keyword>
<dbReference type="EMBL" id="JARKIB010000631">
    <property type="protein sequence ID" value="KAJ7696362.1"/>
    <property type="molecule type" value="Genomic_DNA"/>
</dbReference>
<feature type="region of interest" description="Disordered" evidence="1">
    <location>
        <begin position="71"/>
        <end position="115"/>
    </location>
</feature>
<comment type="caution">
    <text evidence="2">The sequence shown here is derived from an EMBL/GenBank/DDBJ whole genome shotgun (WGS) entry which is preliminary data.</text>
</comment>
<protein>
    <submittedName>
        <fullName evidence="2">Uncharacterized protein</fullName>
    </submittedName>
</protein>
<name>A0AAD7GID8_9AGAR</name>
<sequence length="115" mass="12072">MRAHRSLPDRSFLCVNFSTAQAPASRKFPLPSSSPPTHIPSFYPISYPPISSPMDAFATTITIPSKTEEIVLPPMNDDSGTGSSGSCVVCREDPSDLPPVNEDSGTGSSGSCVIA</sequence>
<proteinExistence type="predicted"/>
<dbReference type="AlphaFoldDB" id="A0AAD7GID8"/>
<gene>
    <name evidence="2" type="ORF">B0H16DRAFT_1903812</name>
</gene>
<reference evidence="2" key="1">
    <citation type="submission" date="2023-03" db="EMBL/GenBank/DDBJ databases">
        <title>Massive genome expansion in bonnet fungi (Mycena s.s.) driven by repeated elements and novel gene families across ecological guilds.</title>
        <authorList>
            <consortium name="Lawrence Berkeley National Laboratory"/>
            <person name="Harder C.B."/>
            <person name="Miyauchi S."/>
            <person name="Viragh M."/>
            <person name="Kuo A."/>
            <person name="Thoen E."/>
            <person name="Andreopoulos B."/>
            <person name="Lu D."/>
            <person name="Skrede I."/>
            <person name="Drula E."/>
            <person name="Henrissat B."/>
            <person name="Morin E."/>
            <person name="Kohler A."/>
            <person name="Barry K."/>
            <person name="LaButti K."/>
            <person name="Morin E."/>
            <person name="Salamov A."/>
            <person name="Lipzen A."/>
            <person name="Mereny Z."/>
            <person name="Hegedus B."/>
            <person name="Baldrian P."/>
            <person name="Stursova M."/>
            <person name="Weitz H."/>
            <person name="Taylor A."/>
            <person name="Grigoriev I.V."/>
            <person name="Nagy L.G."/>
            <person name="Martin F."/>
            <person name="Kauserud H."/>
        </authorList>
    </citation>
    <scope>NUCLEOTIDE SEQUENCE</scope>
    <source>
        <strain evidence="2">CBHHK182m</strain>
    </source>
</reference>
<organism evidence="2 3">
    <name type="scientific">Mycena metata</name>
    <dbReference type="NCBI Taxonomy" id="1033252"/>
    <lineage>
        <taxon>Eukaryota</taxon>
        <taxon>Fungi</taxon>
        <taxon>Dikarya</taxon>
        <taxon>Basidiomycota</taxon>
        <taxon>Agaricomycotina</taxon>
        <taxon>Agaricomycetes</taxon>
        <taxon>Agaricomycetidae</taxon>
        <taxon>Agaricales</taxon>
        <taxon>Marasmiineae</taxon>
        <taxon>Mycenaceae</taxon>
        <taxon>Mycena</taxon>
    </lineage>
</organism>
<evidence type="ECO:0000256" key="1">
    <source>
        <dbReference type="SAM" id="MobiDB-lite"/>
    </source>
</evidence>
<evidence type="ECO:0000313" key="3">
    <source>
        <dbReference type="Proteomes" id="UP001215598"/>
    </source>
</evidence>
<feature type="compositionally biased region" description="Polar residues" evidence="1">
    <location>
        <begin position="103"/>
        <end position="115"/>
    </location>
</feature>
<evidence type="ECO:0000313" key="2">
    <source>
        <dbReference type="EMBL" id="KAJ7696362.1"/>
    </source>
</evidence>
<accession>A0AAD7GID8</accession>